<dbReference type="EMBL" id="HBDX01002548">
    <property type="protein sequence ID" value="CAD8221474.1"/>
    <property type="molecule type" value="Transcribed_RNA"/>
</dbReference>
<dbReference type="Pfam" id="PF01625">
    <property type="entry name" value="PMSR"/>
    <property type="match status" value="1"/>
</dbReference>
<keyword evidence="3" id="KW-0560">Oxidoreductase</keyword>
<evidence type="ECO:0000256" key="3">
    <source>
        <dbReference type="ARBA" id="ARBA00023002"/>
    </source>
</evidence>
<name>A0A7R9T152_9CHLO</name>
<proteinExistence type="inferred from homology"/>
<evidence type="ECO:0000256" key="2">
    <source>
        <dbReference type="ARBA" id="ARBA00012502"/>
    </source>
</evidence>
<dbReference type="InterPro" id="IPR002569">
    <property type="entry name" value="Met_Sox_Rdtase_MsrA_dom"/>
</dbReference>
<dbReference type="EC" id="1.8.4.11" evidence="2"/>
<evidence type="ECO:0000256" key="7">
    <source>
        <dbReference type="ARBA" id="ARBA00048782"/>
    </source>
</evidence>
<accession>A0A7R9T152</accession>
<dbReference type="PANTHER" id="PTHR42799">
    <property type="entry name" value="MITOCHONDRIAL PEPTIDE METHIONINE SULFOXIDE REDUCTASE"/>
    <property type="match status" value="1"/>
</dbReference>
<gene>
    <name evidence="9" type="ORF">OLUC0939_LOCUS2195</name>
</gene>
<evidence type="ECO:0000259" key="8">
    <source>
        <dbReference type="Pfam" id="PF01625"/>
    </source>
</evidence>
<comment type="catalytic activity">
    <reaction evidence="6">
        <text>L-methionyl-[protein] + [thioredoxin]-disulfide + H2O = L-methionyl-(S)-S-oxide-[protein] + [thioredoxin]-dithiol</text>
        <dbReference type="Rhea" id="RHEA:14217"/>
        <dbReference type="Rhea" id="RHEA-COMP:10698"/>
        <dbReference type="Rhea" id="RHEA-COMP:10700"/>
        <dbReference type="Rhea" id="RHEA-COMP:12313"/>
        <dbReference type="Rhea" id="RHEA-COMP:12315"/>
        <dbReference type="ChEBI" id="CHEBI:15377"/>
        <dbReference type="ChEBI" id="CHEBI:16044"/>
        <dbReference type="ChEBI" id="CHEBI:29950"/>
        <dbReference type="ChEBI" id="CHEBI:44120"/>
        <dbReference type="ChEBI" id="CHEBI:50058"/>
        <dbReference type="EC" id="1.8.4.11"/>
    </reaction>
</comment>
<reference evidence="9" key="1">
    <citation type="submission" date="2021-01" db="EMBL/GenBank/DDBJ databases">
        <authorList>
            <person name="Corre E."/>
            <person name="Pelletier E."/>
            <person name="Niang G."/>
            <person name="Scheremetjew M."/>
            <person name="Finn R."/>
            <person name="Kale V."/>
            <person name="Holt S."/>
            <person name="Cochrane G."/>
            <person name="Meng A."/>
            <person name="Brown T."/>
            <person name="Cohen L."/>
        </authorList>
    </citation>
    <scope>NUCLEOTIDE SEQUENCE</scope>
    <source>
        <strain evidence="9">Clade-A-BCC118000</strain>
    </source>
</reference>
<comment type="catalytic activity">
    <reaction evidence="7">
        <text>[thioredoxin]-disulfide + L-methionine + H2O = L-methionine (S)-S-oxide + [thioredoxin]-dithiol</text>
        <dbReference type="Rhea" id="RHEA:19993"/>
        <dbReference type="Rhea" id="RHEA-COMP:10698"/>
        <dbReference type="Rhea" id="RHEA-COMP:10700"/>
        <dbReference type="ChEBI" id="CHEBI:15377"/>
        <dbReference type="ChEBI" id="CHEBI:29950"/>
        <dbReference type="ChEBI" id="CHEBI:50058"/>
        <dbReference type="ChEBI" id="CHEBI:57844"/>
        <dbReference type="ChEBI" id="CHEBI:58772"/>
        <dbReference type="EC" id="1.8.4.11"/>
    </reaction>
</comment>
<dbReference type="GO" id="GO:0034599">
    <property type="term" value="P:cellular response to oxidative stress"/>
    <property type="evidence" value="ECO:0007669"/>
    <property type="project" value="TreeGrafter"/>
</dbReference>
<dbReference type="SUPFAM" id="SSF55068">
    <property type="entry name" value="Peptide methionine sulfoxide reductase"/>
    <property type="match status" value="1"/>
</dbReference>
<dbReference type="Gene3D" id="3.30.1060.10">
    <property type="entry name" value="Peptide methionine sulphoxide reductase MsrA"/>
    <property type="match status" value="1"/>
</dbReference>
<sequence length="244" mass="26866">MRTTPTRASTPRAARAPAKPVVAFVAAVAIASRAPADAATMFVGAGDEAFLERQYLDLKYAGVRDVAPGALDGARGVRVTYDESRISFEELMRTYWRRSEPTRSDGQFSEVGARFAPVIYVANADERAIVERARDDLEASNVYGAGAKLTVRVLDGAPETFEEAPERDALRANPKKYAKMLKARDAAFNRLWGFVQFCADRVCGYVRFAPNCKTTCLKVFPEYEARNAGIPDIDAKNIKITARN</sequence>
<evidence type="ECO:0000256" key="1">
    <source>
        <dbReference type="ARBA" id="ARBA00005591"/>
    </source>
</evidence>
<dbReference type="AlphaFoldDB" id="A0A7R9T152"/>
<organism evidence="9">
    <name type="scientific">Ostreococcus sp. 'lucimarinus'</name>
    <dbReference type="NCBI Taxonomy" id="242159"/>
    <lineage>
        <taxon>Eukaryota</taxon>
        <taxon>Viridiplantae</taxon>
        <taxon>Chlorophyta</taxon>
        <taxon>Mamiellophyceae</taxon>
        <taxon>Mamiellales</taxon>
        <taxon>Bathycoccaceae</taxon>
        <taxon>Ostreococcus</taxon>
    </lineage>
</organism>
<evidence type="ECO:0000256" key="6">
    <source>
        <dbReference type="ARBA" id="ARBA00047806"/>
    </source>
</evidence>
<comment type="similarity">
    <text evidence="1">Belongs to the MsrA Met sulfoxide reductase family.</text>
</comment>
<evidence type="ECO:0000256" key="4">
    <source>
        <dbReference type="ARBA" id="ARBA00030273"/>
    </source>
</evidence>
<dbReference type="InterPro" id="IPR050162">
    <property type="entry name" value="MsrA_MetSO_reductase"/>
</dbReference>
<dbReference type="PANTHER" id="PTHR42799:SF2">
    <property type="entry name" value="MITOCHONDRIAL PEPTIDE METHIONINE SULFOXIDE REDUCTASE"/>
    <property type="match status" value="1"/>
</dbReference>
<dbReference type="GO" id="GO:0008113">
    <property type="term" value="F:peptide-methionine (S)-S-oxide reductase activity"/>
    <property type="evidence" value="ECO:0007669"/>
    <property type="project" value="UniProtKB-EC"/>
</dbReference>
<dbReference type="GO" id="GO:0005737">
    <property type="term" value="C:cytoplasm"/>
    <property type="evidence" value="ECO:0007669"/>
    <property type="project" value="TreeGrafter"/>
</dbReference>
<evidence type="ECO:0000313" key="9">
    <source>
        <dbReference type="EMBL" id="CAD8221474.1"/>
    </source>
</evidence>
<evidence type="ECO:0000256" key="5">
    <source>
        <dbReference type="ARBA" id="ARBA00030643"/>
    </source>
</evidence>
<dbReference type="InterPro" id="IPR036509">
    <property type="entry name" value="Met_Sox_Rdtase_MsrA_sf"/>
</dbReference>
<feature type="domain" description="Peptide methionine sulphoxide reductase MsrA" evidence="8">
    <location>
        <begin position="66"/>
        <end position="156"/>
    </location>
</feature>
<protein>
    <recommendedName>
        <fullName evidence="2">peptide-methionine (S)-S-oxide reductase</fullName>
        <ecNumber evidence="2">1.8.4.11</ecNumber>
    </recommendedName>
    <alternativeName>
        <fullName evidence="5">Peptide-methionine (S)-S-oxide reductase</fullName>
    </alternativeName>
    <alternativeName>
        <fullName evidence="4">Protein-methionine-S-oxide reductase</fullName>
    </alternativeName>
</protein>